<name>A0A0F9CM16_9ZZZZ</name>
<feature type="non-terminal residue" evidence="2">
    <location>
        <position position="1"/>
    </location>
</feature>
<dbReference type="AlphaFoldDB" id="A0A0F9CM16"/>
<gene>
    <name evidence="2" type="ORF">LCGC14_2384750</name>
</gene>
<proteinExistence type="predicted"/>
<sequence length="437" mass="48766">QGKSSLIEAIKALFQGKKYHPDKPIRDGEDHAEIIGETENFIIKRTFTKAGGDSVTVTNAEGMKATSTQGLLDKFYGEFSFEPMAFYEDCKNVKKKREQLNTLMKLVGLDFTDINAEIAEVKDQRSIVKTSKETYDFEAKQIPELPDVGDELIQMSELTEKLTLATQLNVKHTETVSQIEAGQQEIENIKASLEKGKEHKATLRREFKAALQNAEEAQYAGEKTFAEAQIKQEDLAETLEPLIDVAAINQAIEKADSRNEQVRKKKQRTELLKKSAAKSREFAELLKETKTLEAKKAKRLAAVKMPIEGLSVNEETILFNDPNEPTGAIPLAQVNDSMQLQIAVAISIALNPKLEVVLMKGNDLDKKNLEAVCKMAEEKGYQFWIEKQSDDKKNETGFIIEDGSVVPADKKETLLHSAEKAGKEAATDQDVLFKDEG</sequence>
<organism evidence="2">
    <name type="scientific">marine sediment metagenome</name>
    <dbReference type="NCBI Taxonomy" id="412755"/>
    <lineage>
        <taxon>unclassified sequences</taxon>
        <taxon>metagenomes</taxon>
        <taxon>ecological metagenomes</taxon>
    </lineage>
</organism>
<accession>A0A0F9CM16</accession>
<keyword evidence="1" id="KW-0175">Coiled coil</keyword>
<reference evidence="2" key="1">
    <citation type="journal article" date="2015" name="Nature">
        <title>Complex archaea that bridge the gap between prokaryotes and eukaryotes.</title>
        <authorList>
            <person name="Spang A."/>
            <person name="Saw J.H."/>
            <person name="Jorgensen S.L."/>
            <person name="Zaremba-Niedzwiedzka K."/>
            <person name="Martijn J."/>
            <person name="Lind A.E."/>
            <person name="van Eijk R."/>
            <person name="Schleper C."/>
            <person name="Guy L."/>
            <person name="Ettema T.J."/>
        </authorList>
    </citation>
    <scope>NUCLEOTIDE SEQUENCE</scope>
</reference>
<evidence type="ECO:0000256" key="1">
    <source>
        <dbReference type="SAM" id="Coils"/>
    </source>
</evidence>
<feature type="coiled-coil region" evidence="1">
    <location>
        <begin position="245"/>
        <end position="272"/>
    </location>
</feature>
<comment type="caution">
    <text evidence="2">The sequence shown here is derived from an EMBL/GenBank/DDBJ whole genome shotgun (WGS) entry which is preliminary data.</text>
</comment>
<evidence type="ECO:0000313" key="2">
    <source>
        <dbReference type="EMBL" id="KKL27477.1"/>
    </source>
</evidence>
<dbReference type="EMBL" id="LAZR01035451">
    <property type="protein sequence ID" value="KKL27477.1"/>
    <property type="molecule type" value="Genomic_DNA"/>
</dbReference>
<evidence type="ECO:0008006" key="3">
    <source>
        <dbReference type="Google" id="ProtNLM"/>
    </source>
</evidence>
<protein>
    <recommendedName>
        <fullName evidence="3">Rad50/SbcC-type AAA domain-containing protein</fullName>
    </recommendedName>
</protein>